<comment type="caution">
    <text evidence="1">The sequence shown here is derived from an EMBL/GenBank/DDBJ whole genome shotgun (WGS) entry which is preliminary data.</text>
</comment>
<proteinExistence type="predicted"/>
<dbReference type="AlphaFoldDB" id="A0AAW4WXB4"/>
<evidence type="ECO:0000313" key="1">
    <source>
        <dbReference type="EMBL" id="MCC2748828.1"/>
    </source>
</evidence>
<dbReference type="EMBL" id="JAJFBX010000207">
    <property type="protein sequence ID" value="MCC2748828.1"/>
    <property type="molecule type" value="Genomic_DNA"/>
</dbReference>
<name>A0AAW4WXB4_9FIRM</name>
<accession>A0AAW4WXB4</accession>
<organism evidence="1 2">
    <name type="scientific">Agathobacter rectalis</name>
    <dbReference type="NCBI Taxonomy" id="39491"/>
    <lineage>
        <taxon>Bacteria</taxon>
        <taxon>Bacillati</taxon>
        <taxon>Bacillota</taxon>
        <taxon>Clostridia</taxon>
        <taxon>Lachnospirales</taxon>
        <taxon>Lachnospiraceae</taxon>
        <taxon>Agathobacter</taxon>
    </lineage>
</organism>
<feature type="non-terminal residue" evidence="1">
    <location>
        <position position="1"/>
    </location>
</feature>
<evidence type="ECO:0000313" key="2">
    <source>
        <dbReference type="Proteomes" id="UP001197847"/>
    </source>
</evidence>
<reference evidence="1" key="1">
    <citation type="submission" date="2021-10" db="EMBL/GenBank/DDBJ databases">
        <title>Collection of gut derived symbiotic bacterial strains cultured from healthy donors.</title>
        <authorList>
            <person name="Lin H."/>
            <person name="Littmann E."/>
            <person name="Claire K."/>
            <person name="Pamer E."/>
        </authorList>
    </citation>
    <scope>NUCLEOTIDE SEQUENCE</scope>
    <source>
        <strain evidence="1">MSK.22.92</strain>
    </source>
</reference>
<gene>
    <name evidence="1" type="ORF">LK487_17790</name>
</gene>
<dbReference type="Proteomes" id="UP001197847">
    <property type="component" value="Unassembled WGS sequence"/>
</dbReference>
<protein>
    <submittedName>
        <fullName evidence="1">Uncharacterized protein</fullName>
    </submittedName>
</protein>
<sequence length="65" mass="7726">RVKTGDFYGIRLDYVLGVWQKRQKSHGATNTPRSFCRFESVKRQKLRVPLVETRTFCHKEGTLLW</sequence>